<dbReference type="GO" id="GO:0005793">
    <property type="term" value="C:endoplasmic reticulum-Golgi intermediate compartment"/>
    <property type="evidence" value="ECO:0007669"/>
    <property type="project" value="TreeGrafter"/>
</dbReference>
<dbReference type="InterPro" id="IPR056576">
    <property type="entry name" value="MGAT4_A/B/C_C"/>
</dbReference>
<proteinExistence type="predicted"/>
<dbReference type="GO" id="GO:0006487">
    <property type="term" value="P:protein N-linked glycosylation"/>
    <property type="evidence" value="ECO:0007669"/>
    <property type="project" value="TreeGrafter"/>
</dbReference>
<sequence length="226" mass="25377">MTYAIALYYRFKPVDWILEDVLRSRYCSFDKSLKDCIQAVSLHQLSSGTSQFQHVGQVSSLSGKIQKIHDGNFNKGLSQGERRNPPATVVTSMAVYKNHDAQTAYKNNVAMWLINPRIGDYISIMFNTEANITGVMFLSGVPPAPKDMFGPETFVSVFDSARREISLGQFSRKGDFVFRSNGMVATELRIKITANISHWITIDHIIIDVESTADHHDKNATTLRSP</sequence>
<dbReference type="InterPro" id="IPR006759">
    <property type="entry name" value="Glyco_transf_54"/>
</dbReference>
<accession>A0A016WFB7</accession>
<feature type="domain" description="MGAT4 A/B/C C-terminal" evidence="1">
    <location>
        <begin position="87"/>
        <end position="200"/>
    </location>
</feature>
<evidence type="ECO:0000313" key="3">
    <source>
        <dbReference type="Proteomes" id="UP000024635"/>
    </source>
</evidence>
<comment type="caution">
    <text evidence="2">The sequence shown here is derived from an EMBL/GenBank/DDBJ whole genome shotgun (WGS) entry which is preliminary data.</text>
</comment>
<evidence type="ECO:0000259" key="1">
    <source>
        <dbReference type="Pfam" id="PF23524"/>
    </source>
</evidence>
<dbReference type="PANTHER" id="PTHR12062:SF9">
    <property type="entry name" value="ALPHA-1,3-MANNOSYL-GLYCOPROTEIN 4-BETA-N-ACETYLGLUCOSAMINYLTRANSFERASE A, ISOFORM A"/>
    <property type="match status" value="1"/>
</dbReference>
<name>A0A016WFB7_9BILA</name>
<keyword evidence="3" id="KW-1185">Reference proteome</keyword>
<dbReference type="AlphaFoldDB" id="A0A016WFB7"/>
<dbReference type="GO" id="GO:0008375">
    <property type="term" value="F:acetylglucosaminyltransferase activity"/>
    <property type="evidence" value="ECO:0007669"/>
    <property type="project" value="TreeGrafter"/>
</dbReference>
<organism evidence="2 3">
    <name type="scientific">Ancylostoma ceylanicum</name>
    <dbReference type="NCBI Taxonomy" id="53326"/>
    <lineage>
        <taxon>Eukaryota</taxon>
        <taxon>Metazoa</taxon>
        <taxon>Ecdysozoa</taxon>
        <taxon>Nematoda</taxon>
        <taxon>Chromadorea</taxon>
        <taxon>Rhabditida</taxon>
        <taxon>Rhabditina</taxon>
        <taxon>Rhabditomorpha</taxon>
        <taxon>Strongyloidea</taxon>
        <taxon>Ancylostomatidae</taxon>
        <taxon>Ancylostomatinae</taxon>
        <taxon>Ancylostoma</taxon>
    </lineage>
</organism>
<reference evidence="3" key="1">
    <citation type="journal article" date="2015" name="Nat. Genet.">
        <title>The genome and transcriptome of the zoonotic hookworm Ancylostoma ceylanicum identify infection-specific gene families.</title>
        <authorList>
            <person name="Schwarz E.M."/>
            <person name="Hu Y."/>
            <person name="Antoshechkin I."/>
            <person name="Miller M.M."/>
            <person name="Sternberg P.W."/>
            <person name="Aroian R.V."/>
        </authorList>
    </citation>
    <scope>NUCLEOTIDE SEQUENCE</scope>
    <source>
        <strain evidence="3">HY135</strain>
    </source>
</reference>
<dbReference type="OrthoDB" id="2016523at2759"/>
<dbReference type="Proteomes" id="UP000024635">
    <property type="component" value="Unassembled WGS sequence"/>
</dbReference>
<dbReference type="Pfam" id="PF23524">
    <property type="entry name" value="MGAT4A_C"/>
    <property type="match status" value="1"/>
</dbReference>
<gene>
    <name evidence="2" type="primary">Acey_s0713.g1751</name>
    <name evidence="2" type="ORF">Y032_0713g1751</name>
</gene>
<protein>
    <recommendedName>
        <fullName evidence="1">MGAT4 A/B/C C-terminal domain-containing protein</fullName>
    </recommendedName>
</protein>
<dbReference type="STRING" id="53326.A0A016WFB7"/>
<dbReference type="GO" id="GO:0005783">
    <property type="term" value="C:endoplasmic reticulum"/>
    <property type="evidence" value="ECO:0007669"/>
    <property type="project" value="TreeGrafter"/>
</dbReference>
<evidence type="ECO:0000313" key="2">
    <source>
        <dbReference type="EMBL" id="EYC38504.1"/>
    </source>
</evidence>
<dbReference type="PANTHER" id="PTHR12062">
    <property type="entry name" value="N-ACETYLGLUCOSAMINYLTRANSFERASE VI"/>
    <property type="match status" value="1"/>
</dbReference>
<dbReference type="EMBL" id="JARK01000313">
    <property type="protein sequence ID" value="EYC38504.1"/>
    <property type="molecule type" value="Genomic_DNA"/>
</dbReference>
<dbReference type="GO" id="GO:0005795">
    <property type="term" value="C:Golgi stack"/>
    <property type="evidence" value="ECO:0007669"/>
    <property type="project" value="TreeGrafter"/>
</dbReference>